<keyword evidence="2" id="KW-1185">Reference proteome</keyword>
<sequence length="125" mass="13452">MRDLYLPPNAALSLAGCRGVMDGGGASSGDPGQRGSDGAVLICALPLIAHLSRPQRGLQGRFSPSAEYFNLPSAASVGQKNDSVLFVELSPSPLSPSPQEFYYFIYLLSGEVIFHKKINYFLPEF</sequence>
<reference evidence="1 2" key="1">
    <citation type="submission" date="2021-06" db="EMBL/GenBank/DDBJ databases">
        <title>Caerostris darwini draft genome.</title>
        <authorList>
            <person name="Kono N."/>
            <person name="Arakawa K."/>
        </authorList>
    </citation>
    <scope>NUCLEOTIDE SEQUENCE [LARGE SCALE GENOMIC DNA]</scope>
</reference>
<name>A0AAV4X399_9ARAC</name>
<organism evidence="1 2">
    <name type="scientific">Caerostris darwini</name>
    <dbReference type="NCBI Taxonomy" id="1538125"/>
    <lineage>
        <taxon>Eukaryota</taxon>
        <taxon>Metazoa</taxon>
        <taxon>Ecdysozoa</taxon>
        <taxon>Arthropoda</taxon>
        <taxon>Chelicerata</taxon>
        <taxon>Arachnida</taxon>
        <taxon>Araneae</taxon>
        <taxon>Araneomorphae</taxon>
        <taxon>Entelegynae</taxon>
        <taxon>Araneoidea</taxon>
        <taxon>Araneidae</taxon>
        <taxon>Caerostris</taxon>
    </lineage>
</organism>
<protein>
    <submittedName>
        <fullName evidence="1">Uncharacterized protein</fullName>
    </submittedName>
</protein>
<gene>
    <name evidence="1" type="ORF">CDAR_213781</name>
</gene>
<evidence type="ECO:0000313" key="2">
    <source>
        <dbReference type="Proteomes" id="UP001054837"/>
    </source>
</evidence>
<dbReference type="PROSITE" id="PS51257">
    <property type="entry name" value="PROKAR_LIPOPROTEIN"/>
    <property type="match status" value="1"/>
</dbReference>
<evidence type="ECO:0000313" key="1">
    <source>
        <dbReference type="EMBL" id="GIY88249.1"/>
    </source>
</evidence>
<comment type="caution">
    <text evidence="1">The sequence shown here is derived from an EMBL/GenBank/DDBJ whole genome shotgun (WGS) entry which is preliminary data.</text>
</comment>
<dbReference type="EMBL" id="BPLQ01015467">
    <property type="protein sequence ID" value="GIY88249.1"/>
    <property type="molecule type" value="Genomic_DNA"/>
</dbReference>
<proteinExistence type="predicted"/>
<dbReference type="Proteomes" id="UP001054837">
    <property type="component" value="Unassembled WGS sequence"/>
</dbReference>
<accession>A0AAV4X399</accession>
<dbReference type="AlphaFoldDB" id="A0AAV4X399"/>